<reference evidence="1" key="1">
    <citation type="submission" date="2023-10" db="EMBL/GenBank/DDBJ databases">
        <authorList>
            <person name="Rodriguez Cubillos JULIANA M."/>
            <person name="De Vega J."/>
        </authorList>
    </citation>
    <scope>NUCLEOTIDE SEQUENCE</scope>
</reference>
<dbReference type="EMBL" id="CASHSV030000513">
    <property type="protein sequence ID" value="CAJ2665757.1"/>
    <property type="molecule type" value="Genomic_DNA"/>
</dbReference>
<evidence type="ECO:0000313" key="1">
    <source>
        <dbReference type="EMBL" id="CAJ2665757.1"/>
    </source>
</evidence>
<name>A0ACB0LB40_TRIPR</name>
<dbReference type="Proteomes" id="UP001177021">
    <property type="component" value="Unassembled WGS sequence"/>
</dbReference>
<protein>
    <submittedName>
        <fullName evidence="1">Uncharacterized protein</fullName>
    </submittedName>
</protein>
<gene>
    <name evidence="1" type="ORF">MILVUS5_LOCUS30661</name>
</gene>
<accession>A0ACB0LB40</accession>
<comment type="caution">
    <text evidence="1">The sequence shown here is derived from an EMBL/GenBank/DDBJ whole genome shotgun (WGS) entry which is preliminary data.</text>
</comment>
<organism evidence="1 2">
    <name type="scientific">Trifolium pratense</name>
    <name type="common">Red clover</name>
    <dbReference type="NCBI Taxonomy" id="57577"/>
    <lineage>
        <taxon>Eukaryota</taxon>
        <taxon>Viridiplantae</taxon>
        <taxon>Streptophyta</taxon>
        <taxon>Embryophyta</taxon>
        <taxon>Tracheophyta</taxon>
        <taxon>Spermatophyta</taxon>
        <taxon>Magnoliopsida</taxon>
        <taxon>eudicotyledons</taxon>
        <taxon>Gunneridae</taxon>
        <taxon>Pentapetalae</taxon>
        <taxon>rosids</taxon>
        <taxon>fabids</taxon>
        <taxon>Fabales</taxon>
        <taxon>Fabaceae</taxon>
        <taxon>Papilionoideae</taxon>
        <taxon>50 kb inversion clade</taxon>
        <taxon>NPAAA clade</taxon>
        <taxon>Hologalegina</taxon>
        <taxon>IRL clade</taxon>
        <taxon>Trifolieae</taxon>
        <taxon>Trifolium</taxon>
    </lineage>
</organism>
<proteinExistence type="predicted"/>
<keyword evidence="2" id="KW-1185">Reference proteome</keyword>
<sequence>MHKRRTEIPETVKKIPDLHLLHQTTTNNKSKQKKNEIEGRTQTETTTDLLHPSYSHRLCLLFAPPPTNITPTGFSVRVSLFTGIFSDRAPIYNIFDILIVVCSRFSDRYPIVLLSTMFPSLLQCFVIVSTVF</sequence>
<evidence type="ECO:0000313" key="2">
    <source>
        <dbReference type="Proteomes" id="UP001177021"/>
    </source>
</evidence>